<evidence type="ECO:0000313" key="1">
    <source>
        <dbReference type="EMBL" id="QEI06081.1"/>
    </source>
</evidence>
<protein>
    <submittedName>
        <fullName evidence="1">Uncharacterized protein</fullName>
    </submittedName>
</protein>
<sequence>MPDEDSDSPYGDGLVVRIYARITGGGYRGAVGIRRATDDDTLELACELPEIFSRSELACQAAAEFLGRASISGVLLHMLESWEGVDPGAIRSP</sequence>
<organism evidence="1 2">
    <name type="scientific">Pigmentiphaga aceris</name>
    <dbReference type="NCBI Taxonomy" id="1940612"/>
    <lineage>
        <taxon>Bacteria</taxon>
        <taxon>Pseudomonadati</taxon>
        <taxon>Pseudomonadota</taxon>
        <taxon>Betaproteobacteria</taxon>
        <taxon>Burkholderiales</taxon>
        <taxon>Alcaligenaceae</taxon>
        <taxon>Pigmentiphaga</taxon>
    </lineage>
</organism>
<dbReference type="KEGG" id="pacr:FXN63_09710"/>
<dbReference type="Proteomes" id="UP000325161">
    <property type="component" value="Chromosome"/>
</dbReference>
<accession>A0A5C0AZS2</accession>
<gene>
    <name evidence="1" type="ORF">FXN63_09710</name>
</gene>
<name>A0A5C0AZS2_9BURK</name>
<reference evidence="1 2" key="1">
    <citation type="submission" date="2019-08" db="EMBL/GenBank/DDBJ databases">
        <title>Amphibian skin-associated Pigmentiphaga: genome sequence and occurrence across geography and hosts.</title>
        <authorList>
            <person name="Bletz M.C."/>
            <person name="Bunk B."/>
            <person name="Sproeer C."/>
            <person name="Biwer P."/>
            <person name="Reiter S."/>
            <person name="Rabemananjara F.C.E."/>
            <person name="Schulz S."/>
            <person name="Overmann J."/>
            <person name="Vences M."/>
        </authorList>
    </citation>
    <scope>NUCLEOTIDE SEQUENCE [LARGE SCALE GENOMIC DNA]</scope>
    <source>
        <strain evidence="1 2">Mada1488</strain>
    </source>
</reference>
<dbReference type="EMBL" id="CP043046">
    <property type="protein sequence ID" value="QEI06081.1"/>
    <property type="molecule type" value="Genomic_DNA"/>
</dbReference>
<dbReference type="AlphaFoldDB" id="A0A5C0AZS2"/>
<proteinExistence type="predicted"/>
<dbReference type="RefSeq" id="WP_148814464.1">
    <property type="nucleotide sequence ID" value="NZ_CP043046.1"/>
</dbReference>
<evidence type="ECO:0000313" key="2">
    <source>
        <dbReference type="Proteomes" id="UP000325161"/>
    </source>
</evidence>
<keyword evidence="2" id="KW-1185">Reference proteome</keyword>